<organism evidence="3">
    <name type="scientific">Anopheles marajoara</name>
    <dbReference type="NCBI Taxonomy" id="58244"/>
    <lineage>
        <taxon>Eukaryota</taxon>
        <taxon>Metazoa</taxon>
        <taxon>Ecdysozoa</taxon>
        <taxon>Arthropoda</taxon>
        <taxon>Hexapoda</taxon>
        <taxon>Insecta</taxon>
        <taxon>Pterygota</taxon>
        <taxon>Neoptera</taxon>
        <taxon>Endopterygota</taxon>
        <taxon>Diptera</taxon>
        <taxon>Nematocera</taxon>
        <taxon>Culicoidea</taxon>
        <taxon>Culicidae</taxon>
        <taxon>Anophelinae</taxon>
        <taxon>Anopheles</taxon>
    </lineage>
</organism>
<name>A0A2M4C612_9DIPT</name>
<sequence>MSMLLLLLFVVFGPCSGMGHAITQHSTREREVTRRRTEHKHTHAHTQRPQTAVSSSSRRKSVVWSSQKSSLYYSEKGRYARRPLDAVISRCFSPTNHTNRATHTTVEQSEREGTRTLVNTTHSRTSCCCCCWCVPGARSPSPFLMLAYCAALSGSPSFCTRAKHDHAPA</sequence>
<dbReference type="AlphaFoldDB" id="A0A2M4C612"/>
<reference evidence="3" key="1">
    <citation type="submission" date="2018-01" db="EMBL/GenBank/DDBJ databases">
        <title>An insight into the sialome of Amazonian anophelines.</title>
        <authorList>
            <person name="Ribeiro J.M."/>
            <person name="Scarpassa V."/>
            <person name="Calvo E."/>
        </authorList>
    </citation>
    <scope>NUCLEOTIDE SEQUENCE</scope>
    <source>
        <tissue evidence="3">Salivary glands</tissue>
    </source>
</reference>
<feature type="compositionally biased region" description="Basic residues" evidence="1">
    <location>
        <begin position="36"/>
        <end position="46"/>
    </location>
</feature>
<protein>
    <submittedName>
        <fullName evidence="3">Putative secreted protein</fullName>
    </submittedName>
</protein>
<proteinExistence type="predicted"/>
<dbReference type="EMBL" id="GGFJ01011612">
    <property type="protein sequence ID" value="MBW60753.1"/>
    <property type="molecule type" value="Transcribed_RNA"/>
</dbReference>
<evidence type="ECO:0000256" key="2">
    <source>
        <dbReference type="SAM" id="SignalP"/>
    </source>
</evidence>
<evidence type="ECO:0000256" key="1">
    <source>
        <dbReference type="SAM" id="MobiDB-lite"/>
    </source>
</evidence>
<evidence type="ECO:0000313" key="3">
    <source>
        <dbReference type="EMBL" id="MBW60753.1"/>
    </source>
</evidence>
<feature type="signal peptide" evidence="2">
    <location>
        <begin position="1"/>
        <end position="17"/>
    </location>
</feature>
<keyword evidence="2" id="KW-0732">Signal</keyword>
<feature type="region of interest" description="Disordered" evidence="1">
    <location>
        <begin position="20"/>
        <end position="61"/>
    </location>
</feature>
<feature type="compositionally biased region" description="Basic and acidic residues" evidence="1">
    <location>
        <begin position="26"/>
        <end position="35"/>
    </location>
</feature>
<feature type="chain" id="PRO_5014675992" evidence="2">
    <location>
        <begin position="18"/>
        <end position="169"/>
    </location>
</feature>
<accession>A0A2M4C612</accession>